<protein>
    <submittedName>
        <fullName evidence="8">Lipopolysaccharide assembly LapA domain-containing protein</fullName>
    </submittedName>
</protein>
<dbReference type="PANTHER" id="PTHR41335">
    <property type="entry name" value="MEMBRANE PROTEIN-RELATED"/>
    <property type="match status" value="1"/>
</dbReference>
<dbReference type="Pfam" id="PF06305">
    <property type="entry name" value="LapA_dom"/>
    <property type="match status" value="1"/>
</dbReference>
<sequence length="115" mass="12968">MKKQWSLLLVIFFALIVAVFAVINVEPVEVDYLFGQSQWPLILIVLGSVLMGALMAGYSGMNRIRSLKKENKALKRELDEVKTQPAHKEPLPAEDPVHDALLPSRTERNHMTDNS</sequence>
<dbReference type="PANTHER" id="PTHR41335:SF1">
    <property type="entry name" value="MEMBRANE PROTEIN"/>
    <property type="match status" value="1"/>
</dbReference>
<name>A0ABZ2NDU7_9BACI</name>
<evidence type="ECO:0000256" key="4">
    <source>
        <dbReference type="ARBA" id="ARBA00023136"/>
    </source>
</evidence>
<accession>A0ABZ2NDU7</accession>
<feature type="compositionally biased region" description="Basic and acidic residues" evidence="5">
    <location>
        <begin position="77"/>
        <end position="98"/>
    </location>
</feature>
<keyword evidence="1" id="KW-1003">Cell membrane</keyword>
<evidence type="ECO:0000259" key="7">
    <source>
        <dbReference type="Pfam" id="PF06305"/>
    </source>
</evidence>
<evidence type="ECO:0000313" key="9">
    <source>
        <dbReference type="Proteomes" id="UP001377337"/>
    </source>
</evidence>
<proteinExistence type="predicted"/>
<keyword evidence="2 6" id="KW-0812">Transmembrane</keyword>
<evidence type="ECO:0000256" key="5">
    <source>
        <dbReference type="SAM" id="MobiDB-lite"/>
    </source>
</evidence>
<dbReference type="InterPro" id="IPR010445">
    <property type="entry name" value="LapA_dom"/>
</dbReference>
<organism evidence="8 9">
    <name type="scientific">Metabacillus sediminis</name>
    <dbReference type="NCBI Taxonomy" id="3117746"/>
    <lineage>
        <taxon>Bacteria</taxon>
        <taxon>Bacillati</taxon>
        <taxon>Bacillota</taxon>
        <taxon>Bacilli</taxon>
        <taxon>Bacillales</taxon>
        <taxon>Bacillaceae</taxon>
        <taxon>Metabacillus</taxon>
    </lineage>
</organism>
<evidence type="ECO:0000313" key="8">
    <source>
        <dbReference type="EMBL" id="WXB95719.1"/>
    </source>
</evidence>
<dbReference type="RefSeq" id="WP_338777333.1">
    <property type="nucleotide sequence ID" value="NZ_CP147407.1"/>
</dbReference>
<keyword evidence="3 6" id="KW-1133">Transmembrane helix</keyword>
<evidence type="ECO:0000256" key="6">
    <source>
        <dbReference type="SAM" id="Phobius"/>
    </source>
</evidence>
<reference evidence="8 9" key="1">
    <citation type="submission" date="2024-02" db="EMBL/GenBank/DDBJ databases">
        <title>Seven novel Bacillus-like species.</title>
        <authorList>
            <person name="Liu G."/>
        </authorList>
    </citation>
    <scope>NUCLEOTIDE SEQUENCE [LARGE SCALE GENOMIC DNA]</scope>
    <source>
        <strain evidence="8 9">FJAT-52054</strain>
    </source>
</reference>
<evidence type="ECO:0000256" key="1">
    <source>
        <dbReference type="ARBA" id="ARBA00022475"/>
    </source>
</evidence>
<keyword evidence="9" id="KW-1185">Reference proteome</keyword>
<keyword evidence="4 6" id="KW-0472">Membrane</keyword>
<feature type="transmembrane region" description="Helical" evidence="6">
    <location>
        <begin position="37"/>
        <end position="58"/>
    </location>
</feature>
<dbReference type="Proteomes" id="UP001377337">
    <property type="component" value="Chromosome"/>
</dbReference>
<feature type="domain" description="Lipopolysaccharide assembly protein A" evidence="7">
    <location>
        <begin position="24"/>
        <end position="83"/>
    </location>
</feature>
<gene>
    <name evidence="8" type="ORF">WCV65_14255</name>
</gene>
<dbReference type="EMBL" id="CP147407">
    <property type="protein sequence ID" value="WXB95719.1"/>
    <property type="molecule type" value="Genomic_DNA"/>
</dbReference>
<feature type="compositionally biased region" description="Basic and acidic residues" evidence="5">
    <location>
        <begin position="105"/>
        <end position="115"/>
    </location>
</feature>
<feature type="region of interest" description="Disordered" evidence="5">
    <location>
        <begin position="77"/>
        <end position="115"/>
    </location>
</feature>
<evidence type="ECO:0000256" key="2">
    <source>
        <dbReference type="ARBA" id="ARBA00022692"/>
    </source>
</evidence>
<evidence type="ECO:0000256" key="3">
    <source>
        <dbReference type="ARBA" id="ARBA00022989"/>
    </source>
</evidence>